<dbReference type="Proteomes" id="UP000185678">
    <property type="component" value="Unassembled WGS sequence"/>
</dbReference>
<organism evidence="2 3">
    <name type="scientific">Insolitispirillum peregrinum</name>
    <dbReference type="NCBI Taxonomy" id="80876"/>
    <lineage>
        <taxon>Bacteria</taxon>
        <taxon>Pseudomonadati</taxon>
        <taxon>Pseudomonadota</taxon>
        <taxon>Alphaproteobacteria</taxon>
        <taxon>Rhodospirillales</taxon>
        <taxon>Novispirillaceae</taxon>
        <taxon>Insolitispirillum</taxon>
    </lineage>
</organism>
<evidence type="ECO:0000313" key="2">
    <source>
        <dbReference type="EMBL" id="SIT18396.1"/>
    </source>
</evidence>
<proteinExistence type="predicted"/>
<keyword evidence="3" id="KW-1185">Reference proteome</keyword>
<accession>A0A1N7Q6H2</accession>
<keyword evidence="1" id="KW-0472">Membrane</keyword>
<keyword evidence="1" id="KW-1133">Transmembrane helix</keyword>
<dbReference type="STRING" id="80876.SAMN05421779_11122"/>
<sequence>MATLKTELRALCEKWEPVFAAPMQQNKNLNQRACVRLNARWSKPILGERLVLGAIAVLAVGILLVATPRLIAGGLLALAPGVHSSLAYPSAEERPKTRVWLDAAADIAPLPDIAFYQTLIARLDHDADEAQALERLLKVSPLRPDEWNRLARLRLSSNPQQALQAWKVSVFSGRVYPPIMADRLEVGLQLSALMSADEQSILRDQIRLAYVLRPAHVQQMLARSANKGFAPLVTEVIAGLSEADIAAMVRIHALH</sequence>
<name>A0A1N7Q6H2_9PROT</name>
<gene>
    <name evidence="2" type="ORF">SAMN05421779_11122</name>
</gene>
<evidence type="ECO:0000256" key="1">
    <source>
        <dbReference type="SAM" id="Phobius"/>
    </source>
</evidence>
<protein>
    <submittedName>
        <fullName evidence="2">Uncharacterized protein</fullName>
    </submittedName>
</protein>
<evidence type="ECO:0000313" key="3">
    <source>
        <dbReference type="Proteomes" id="UP000185678"/>
    </source>
</evidence>
<feature type="transmembrane region" description="Helical" evidence="1">
    <location>
        <begin position="46"/>
        <end position="64"/>
    </location>
</feature>
<reference evidence="2 3" key="1">
    <citation type="submission" date="2017-01" db="EMBL/GenBank/DDBJ databases">
        <authorList>
            <person name="Mah S.A."/>
            <person name="Swanson W.J."/>
            <person name="Moy G.W."/>
            <person name="Vacquier V.D."/>
        </authorList>
    </citation>
    <scope>NUCLEOTIDE SEQUENCE [LARGE SCALE GENOMIC DNA]</scope>
    <source>
        <strain evidence="2 3">DSM 11589</strain>
    </source>
</reference>
<dbReference type="AlphaFoldDB" id="A0A1N7Q6H2"/>
<keyword evidence="1" id="KW-0812">Transmembrane</keyword>
<dbReference type="EMBL" id="FTOA01000011">
    <property type="protein sequence ID" value="SIT18396.1"/>
    <property type="molecule type" value="Genomic_DNA"/>
</dbReference>